<dbReference type="GO" id="GO:0047804">
    <property type="term" value="F:cysteine-S-conjugate beta-lyase activity"/>
    <property type="evidence" value="ECO:0007669"/>
    <property type="project" value="UniProtKB-EC"/>
</dbReference>
<protein>
    <recommendedName>
        <fullName evidence="3">cysteine-S-conjugate beta-lyase</fullName>
        <ecNumber evidence="3">4.4.1.13</ecNumber>
    </recommendedName>
</protein>
<evidence type="ECO:0000313" key="12">
    <source>
        <dbReference type="Proteomes" id="UP000076476"/>
    </source>
</evidence>
<dbReference type="PANTHER" id="PTHR11808">
    <property type="entry name" value="TRANS-SULFURATION ENZYME FAMILY MEMBER"/>
    <property type="match status" value="1"/>
</dbReference>
<dbReference type="PIRSF" id="PIRSF001434">
    <property type="entry name" value="CGS"/>
    <property type="match status" value="1"/>
</dbReference>
<dbReference type="InterPro" id="IPR000277">
    <property type="entry name" value="Cys/Met-Metab_PyrdxlP-dep_enz"/>
</dbReference>
<dbReference type="STRING" id="33936.AZI98_06785"/>
<dbReference type="CDD" id="cd00614">
    <property type="entry name" value="CGS_like"/>
    <property type="match status" value="1"/>
</dbReference>
<dbReference type="PANTHER" id="PTHR11808:SF50">
    <property type="entry name" value="CYSTATHIONINE BETA-LYASE"/>
    <property type="match status" value="1"/>
</dbReference>
<dbReference type="InterPro" id="IPR015421">
    <property type="entry name" value="PyrdxlP-dep_Trfase_major"/>
</dbReference>
<evidence type="ECO:0000256" key="1">
    <source>
        <dbReference type="ARBA" id="ARBA00001933"/>
    </source>
</evidence>
<comment type="cofactor">
    <cofactor evidence="1 9">
        <name>pyridoxal 5'-phosphate</name>
        <dbReference type="ChEBI" id="CHEBI:597326"/>
    </cofactor>
</comment>
<accession>A0A165Y857</accession>
<evidence type="ECO:0000256" key="4">
    <source>
        <dbReference type="ARBA" id="ARBA00022605"/>
    </source>
</evidence>
<dbReference type="PROSITE" id="PS00868">
    <property type="entry name" value="CYS_MET_METAB_PP"/>
    <property type="match status" value="1"/>
</dbReference>
<dbReference type="Gene3D" id="3.90.1150.10">
    <property type="entry name" value="Aspartate Aminotransferase, domain 1"/>
    <property type="match status" value="1"/>
</dbReference>
<evidence type="ECO:0000256" key="2">
    <source>
        <dbReference type="ARBA" id="ARBA00009077"/>
    </source>
</evidence>
<reference evidence="11 12" key="1">
    <citation type="submission" date="2016-04" db="EMBL/GenBank/DDBJ databases">
        <title>Draft genome sequence of Aeribacillus pallidus 8m3 from petroleum reservoir.</title>
        <authorList>
            <person name="Poltaraus A.B."/>
            <person name="Nazina T.N."/>
            <person name="Tourova T.P."/>
            <person name="Malakho S.M."/>
            <person name="Korshunova A.V."/>
            <person name="Sokolova D.S."/>
        </authorList>
    </citation>
    <scope>NUCLEOTIDE SEQUENCE [LARGE SCALE GENOMIC DNA]</scope>
    <source>
        <strain evidence="11 12">8m3</strain>
    </source>
</reference>
<dbReference type="KEGG" id="apak:AP3564_10345"/>
<dbReference type="NCBIfam" id="NF005976">
    <property type="entry name" value="PRK08064.1"/>
    <property type="match status" value="1"/>
</dbReference>
<dbReference type="FunFam" id="3.90.1150.10:FF:000033">
    <property type="entry name" value="Cystathionine gamma-synthase"/>
    <property type="match status" value="1"/>
</dbReference>
<keyword evidence="12" id="KW-1185">Reference proteome</keyword>
<evidence type="ECO:0000256" key="7">
    <source>
        <dbReference type="ARBA" id="ARBA00023239"/>
    </source>
</evidence>
<dbReference type="AlphaFoldDB" id="A0A165Y857"/>
<dbReference type="InterPro" id="IPR015422">
    <property type="entry name" value="PyrdxlP-dep_Trfase_small"/>
</dbReference>
<dbReference type="Proteomes" id="UP000214606">
    <property type="component" value="Chromosome"/>
</dbReference>
<keyword evidence="6" id="KW-0486">Methionine biosynthesis</keyword>
<dbReference type="InterPro" id="IPR015424">
    <property type="entry name" value="PyrdxlP-dep_Trfase"/>
</dbReference>
<dbReference type="RefSeq" id="WP_063387528.1">
    <property type="nucleotide sequence ID" value="NZ_CP017703.1"/>
</dbReference>
<dbReference type="OrthoDB" id="9803887at2"/>
<evidence type="ECO:0000256" key="9">
    <source>
        <dbReference type="RuleBase" id="RU362118"/>
    </source>
</evidence>
<dbReference type="SUPFAM" id="SSF53383">
    <property type="entry name" value="PLP-dependent transferases"/>
    <property type="match status" value="1"/>
</dbReference>
<keyword evidence="5 8" id="KW-0663">Pyridoxal phosphate</keyword>
<sequence length="387" mass="42374">MHDQWSFQTKLIHNKHKVDPTTGAVSVAIQQASTFHQQTLDESPEFDYSRSGNPTRKALEEAIAELEGGVRGFAFASGMAAISTAFLLLSSGDHVLVTEDVYGGTYRIVADVLSRFGIEYTFVDMTDLDAVKANIRPNTKVIYIETPSNPLLKVTDIRAIVQLAKENGCLTFVDNTFMTPALQRPLDLGADIVLHSATKFLAGHSDCLAGLAVVKDEKLGEELYKLQNAFGAVLGPHDCWLVLRGLKTLHVRLDQSVKTASQLAEFLKKHPAIKKVYYPGLHDHPGSDIHLRQSVNGGAVLSFELEDEKAVKILADHVQLPVFAVSLGAVESILSYPAKMSHAAMPKEERIKRGITDGLLRLSVGLENFEDLKNDLESGLSTVLAYQ</sequence>
<feature type="modified residue" description="N6-(pyridoxal phosphate)lysine" evidence="8">
    <location>
        <position position="199"/>
    </location>
</feature>
<dbReference type="GO" id="GO:0009086">
    <property type="term" value="P:methionine biosynthetic process"/>
    <property type="evidence" value="ECO:0007669"/>
    <property type="project" value="UniProtKB-KW"/>
</dbReference>
<dbReference type="EMBL" id="LWBR01000014">
    <property type="protein sequence ID" value="KZN96824.1"/>
    <property type="molecule type" value="Genomic_DNA"/>
</dbReference>
<keyword evidence="4" id="KW-0028">Amino-acid biosynthesis</keyword>
<dbReference type="GO" id="GO:0019346">
    <property type="term" value="P:transsulfuration"/>
    <property type="evidence" value="ECO:0007669"/>
    <property type="project" value="InterPro"/>
</dbReference>
<dbReference type="EC" id="4.4.1.13" evidence="3"/>
<evidence type="ECO:0000313" key="10">
    <source>
        <dbReference type="EMBL" id="ASS90571.1"/>
    </source>
</evidence>
<dbReference type="GeneID" id="301125441"/>
<dbReference type="FunFam" id="3.40.640.10:FF:000009">
    <property type="entry name" value="Cystathionine gamma-synthase homolog"/>
    <property type="match status" value="1"/>
</dbReference>
<evidence type="ECO:0000313" key="13">
    <source>
        <dbReference type="Proteomes" id="UP000214606"/>
    </source>
</evidence>
<comment type="similarity">
    <text evidence="2 9">Belongs to the trans-sulfuration enzymes family.</text>
</comment>
<dbReference type="Proteomes" id="UP000076476">
    <property type="component" value="Unassembled WGS sequence"/>
</dbReference>
<evidence type="ECO:0000256" key="6">
    <source>
        <dbReference type="ARBA" id="ARBA00023167"/>
    </source>
</evidence>
<dbReference type="InterPro" id="IPR054542">
    <property type="entry name" value="Cys_met_metab_PP"/>
</dbReference>
<dbReference type="EMBL" id="CP017703">
    <property type="protein sequence ID" value="ASS90571.1"/>
    <property type="molecule type" value="Genomic_DNA"/>
</dbReference>
<evidence type="ECO:0000256" key="5">
    <source>
        <dbReference type="ARBA" id="ARBA00022898"/>
    </source>
</evidence>
<gene>
    <name evidence="10" type="ORF">AP3564_10345</name>
    <name evidence="11" type="ORF">AZI98_06785</name>
</gene>
<dbReference type="GO" id="GO:0005737">
    <property type="term" value="C:cytoplasm"/>
    <property type="evidence" value="ECO:0007669"/>
    <property type="project" value="TreeGrafter"/>
</dbReference>
<organism evidence="11 12">
    <name type="scientific">Aeribacillus pallidus</name>
    <dbReference type="NCBI Taxonomy" id="33936"/>
    <lineage>
        <taxon>Bacteria</taxon>
        <taxon>Bacillati</taxon>
        <taxon>Bacillota</taxon>
        <taxon>Bacilli</taxon>
        <taxon>Bacillales</taxon>
        <taxon>Bacillaceae</taxon>
        <taxon>Aeribacillus</taxon>
    </lineage>
</organism>
<evidence type="ECO:0000256" key="3">
    <source>
        <dbReference type="ARBA" id="ARBA00012224"/>
    </source>
</evidence>
<dbReference type="GO" id="GO:0030170">
    <property type="term" value="F:pyridoxal phosphate binding"/>
    <property type="evidence" value="ECO:0007669"/>
    <property type="project" value="InterPro"/>
</dbReference>
<reference evidence="10 13" key="2">
    <citation type="submission" date="2016-10" db="EMBL/GenBank/DDBJ databases">
        <title>The whole genome sequencing and assembly of Aeribacillus pallidus KCTC3564 strain.</title>
        <authorList>
            <person name="Lee Y.-J."/>
            <person name="Park M.-K."/>
            <person name="Yi H."/>
            <person name="Bahn Y.-S."/>
            <person name="Kim J.F."/>
            <person name="Lee D.-W."/>
        </authorList>
    </citation>
    <scope>NUCLEOTIDE SEQUENCE [LARGE SCALE GENOMIC DNA]</scope>
    <source>
        <strain evidence="10 13">KCTC3564</strain>
    </source>
</reference>
<dbReference type="Gene3D" id="3.40.640.10">
    <property type="entry name" value="Type I PLP-dependent aspartate aminotransferase-like (Major domain)"/>
    <property type="match status" value="1"/>
</dbReference>
<evidence type="ECO:0000313" key="11">
    <source>
        <dbReference type="EMBL" id="KZN96824.1"/>
    </source>
</evidence>
<name>A0A165Y857_9BACI</name>
<keyword evidence="7" id="KW-0456">Lyase</keyword>
<dbReference type="Pfam" id="PF01053">
    <property type="entry name" value="Cys_Met_Meta_PP"/>
    <property type="match status" value="1"/>
</dbReference>
<proteinExistence type="inferred from homology"/>
<evidence type="ECO:0000256" key="8">
    <source>
        <dbReference type="PIRSR" id="PIRSR001434-2"/>
    </source>
</evidence>